<dbReference type="GO" id="GO:0000183">
    <property type="term" value="P:rDNA heterochromatin formation"/>
    <property type="evidence" value="ECO:0007669"/>
    <property type="project" value="TreeGrafter"/>
</dbReference>
<dbReference type="GO" id="GO:0008168">
    <property type="term" value="F:methyltransferase activity"/>
    <property type="evidence" value="ECO:0007669"/>
    <property type="project" value="UniProtKB-KW"/>
</dbReference>
<evidence type="ECO:0000256" key="13">
    <source>
        <dbReference type="RuleBase" id="RU365074"/>
    </source>
</evidence>
<evidence type="ECO:0000313" key="16">
    <source>
        <dbReference type="Proteomes" id="UP001378592"/>
    </source>
</evidence>
<evidence type="ECO:0000256" key="14">
    <source>
        <dbReference type="SAM" id="MobiDB-lite"/>
    </source>
</evidence>
<accession>A0AAN9W0V3</accession>
<feature type="compositionally biased region" description="Basic and acidic residues" evidence="14">
    <location>
        <begin position="224"/>
        <end position="239"/>
    </location>
</feature>
<evidence type="ECO:0000256" key="2">
    <source>
        <dbReference type="ARBA" id="ARBA00006301"/>
    </source>
</evidence>
<evidence type="ECO:0000256" key="11">
    <source>
        <dbReference type="ARBA" id="ARBA00023163"/>
    </source>
</evidence>
<reference evidence="15 16" key="1">
    <citation type="submission" date="2024-03" db="EMBL/GenBank/DDBJ databases">
        <title>The genome assembly and annotation of the cricket Gryllus longicercus Weissman &amp; Gray.</title>
        <authorList>
            <person name="Szrajer S."/>
            <person name="Gray D."/>
            <person name="Ylla G."/>
        </authorList>
    </citation>
    <scope>NUCLEOTIDE SEQUENCE [LARGE SCALE GENOMIC DNA]</scope>
    <source>
        <strain evidence="15">DAG 2021-001</strain>
        <tissue evidence="15">Whole body minus gut</tissue>
    </source>
</reference>
<comment type="caution">
    <text evidence="15">The sequence shown here is derived from an EMBL/GenBank/DDBJ whole genome shotgun (WGS) entry which is preliminary data.</text>
</comment>
<evidence type="ECO:0000256" key="9">
    <source>
        <dbReference type="ARBA" id="ARBA00022853"/>
    </source>
</evidence>
<dbReference type="PANTHER" id="PTHR12787:SF0">
    <property type="entry name" value="RIBOSOMAL RNA-PROCESSING PROTEIN 8"/>
    <property type="match status" value="1"/>
</dbReference>
<dbReference type="GO" id="GO:0033553">
    <property type="term" value="C:rDNA heterochromatin"/>
    <property type="evidence" value="ECO:0007669"/>
    <property type="project" value="TreeGrafter"/>
</dbReference>
<sequence>MSKFTAPSWDVDRKANTLCDNFSKGQKVPQSKKKHKKSNASCDTVGRQPGSGKPLTLKKASRQVQLKNKQNNSLAQKGFKKGKEVAENVNVRHFQNHKESNKKFDKKPFGNKQKLKNFKHGKSDFIRSEESFSTQKNHKKRELQISKNQKEQKTKINDFKSLKKRFKDRKNQKGNFQPQNHSDDVSFHQQNSKVKNRKRNSDHLSDIHNNGPSVKKKKFGNDGSKQELHTSSEKQVINKKEFLNRKKFNKQANKVVNNTSNNENGEMKSPFQLKNRFFDSSLSLRERMLMQLKSSRFRYINEQLYTSDSKNAEEMFKQDPNLFKVYHEGFRQQVEQWPENPVEKIIKAIQRKPPNLVVADFGCGDAKLAKSVPNKVHSFDLVALSDEVTVCDMAHTPLESGCVDICVFCLSLMGTNLNSYLLEANRILKVGGTLKIAEVASRFTSIETFIKDMGKYKFSLIQKDLSNDLFYFLNFKKVSDVKKAEKLPNVSLSPCWYKKR</sequence>
<dbReference type="SUPFAM" id="SSF53335">
    <property type="entry name" value="S-adenosyl-L-methionine-dependent methyltransferases"/>
    <property type="match status" value="1"/>
</dbReference>
<evidence type="ECO:0000256" key="3">
    <source>
        <dbReference type="ARBA" id="ARBA00020203"/>
    </source>
</evidence>
<keyword evidence="11" id="KW-0804">Transcription</keyword>
<proteinExistence type="inferred from homology"/>
<evidence type="ECO:0000256" key="1">
    <source>
        <dbReference type="ARBA" id="ARBA00004604"/>
    </source>
</evidence>
<evidence type="ECO:0000256" key="7">
    <source>
        <dbReference type="ARBA" id="ARBA00022679"/>
    </source>
</evidence>
<dbReference type="GO" id="GO:0006364">
    <property type="term" value="P:rRNA processing"/>
    <property type="evidence" value="ECO:0007669"/>
    <property type="project" value="UniProtKB-UniRule"/>
</dbReference>
<keyword evidence="5 13" id="KW-0698">rRNA processing</keyword>
<evidence type="ECO:0000256" key="12">
    <source>
        <dbReference type="ARBA" id="ARBA00023242"/>
    </source>
</evidence>
<evidence type="ECO:0000256" key="6">
    <source>
        <dbReference type="ARBA" id="ARBA00022603"/>
    </source>
</evidence>
<dbReference type="Proteomes" id="UP001378592">
    <property type="component" value="Unassembled WGS sequence"/>
</dbReference>
<evidence type="ECO:0000313" key="15">
    <source>
        <dbReference type="EMBL" id="KAK7871895.1"/>
    </source>
</evidence>
<dbReference type="GO" id="GO:0046015">
    <property type="term" value="P:regulation of transcription by glucose"/>
    <property type="evidence" value="ECO:0007669"/>
    <property type="project" value="TreeGrafter"/>
</dbReference>
<keyword evidence="10" id="KW-0805">Transcription regulation</keyword>
<evidence type="ECO:0000256" key="5">
    <source>
        <dbReference type="ARBA" id="ARBA00022552"/>
    </source>
</evidence>
<dbReference type="EC" id="2.1.1.-" evidence="13"/>
<dbReference type="Pfam" id="PF05148">
    <property type="entry name" value="Methyltransf_8"/>
    <property type="match status" value="1"/>
</dbReference>
<keyword evidence="8 13" id="KW-0949">S-adenosyl-L-methionine</keyword>
<organism evidence="15 16">
    <name type="scientific">Gryllus longicercus</name>
    <dbReference type="NCBI Taxonomy" id="2509291"/>
    <lineage>
        <taxon>Eukaryota</taxon>
        <taxon>Metazoa</taxon>
        <taxon>Ecdysozoa</taxon>
        <taxon>Arthropoda</taxon>
        <taxon>Hexapoda</taxon>
        <taxon>Insecta</taxon>
        <taxon>Pterygota</taxon>
        <taxon>Neoptera</taxon>
        <taxon>Polyneoptera</taxon>
        <taxon>Orthoptera</taxon>
        <taxon>Ensifera</taxon>
        <taxon>Gryllidea</taxon>
        <taxon>Grylloidea</taxon>
        <taxon>Gryllidae</taxon>
        <taxon>Gryllinae</taxon>
        <taxon>Gryllus</taxon>
    </lineage>
</organism>
<dbReference type="PANTHER" id="PTHR12787">
    <property type="entry name" value="RIBOSOMAL RNA-PROCESSING PROTEIN 8"/>
    <property type="match status" value="1"/>
</dbReference>
<feature type="compositionally biased region" description="Polar residues" evidence="14">
    <location>
        <begin position="62"/>
        <end position="75"/>
    </location>
</feature>
<evidence type="ECO:0000256" key="4">
    <source>
        <dbReference type="ARBA" id="ARBA00022491"/>
    </source>
</evidence>
<dbReference type="InterPro" id="IPR042036">
    <property type="entry name" value="RRP8_N"/>
</dbReference>
<dbReference type="Gene3D" id="3.40.50.150">
    <property type="entry name" value="Vaccinia Virus protein VP39"/>
    <property type="match status" value="1"/>
</dbReference>
<dbReference type="InterPro" id="IPR029063">
    <property type="entry name" value="SAM-dependent_MTases_sf"/>
</dbReference>
<dbReference type="Gene3D" id="1.10.10.2150">
    <property type="entry name" value="Ribosomal RNA-processing protein 8, N-terminal domain"/>
    <property type="match status" value="1"/>
</dbReference>
<name>A0AAN9W0V3_9ORTH</name>
<keyword evidence="9" id="KW-0156">Chromatin regulator</keyword>
<keyword evidence="6 13" id="KW-0489">Methyltransferase</keyword>
<keyword evidence="12 13" id="KW-0539">Nucleus</keyword>
<feature type="region of interest" description="Disordered" evidence="14">
    <location>
        <begin position="21"/>
        <end position="239"/>
    </location>
</feature>
<dbReference type="EMBL" id="JAZDUA010000032">
    <property type="protein sequence ID" value="KAK7871895.1"/>
    <property type="molecule type" value="Genomic_DNA"/>
</dbReference>
<evidence type="ECO:0000256" key="8">
    <source>
        <dbReference type="ARBA" id="ARBA00022691"/>
    </source>
</evidence>
<feature type="compositionally biased region" description="Basic and acidic residues" evidence="14">
    <location>
        <begin position="96"/>
        <end position="108"/>
    </location>
</feature>
<protein>
    <recommendedName>
        <fullName evidence="3 13">Ribosomal RNA-processing protein 8</fullName>
        <ecNumber evidence="13">2.1.1.-</ecNumber>
    </recommendedName>
</protein>
<dbReference type="FunFam" id="3.40.50.150:FF:000068">
    <property type="entry name" value="Ribosomal RNA-processing protein 8"/>
    <property type="match status" value="1"/>
</dbReference>
<dbReference type="AlphaFoldDB" id="A0AAN9W0V3"/>
<dbReference type="GO" id="GO:0005730">
    <property type="term" value="C:nucleolus"/>
    <property type="evidence" value="ECO:0007669"/>
    <property type="project" value="UniProtKB-SubCell"/>
</dbReference>
<comment type="function">
    <text evidence="13">Probable methyltransferase required to silence rDNA.</text>
</comment>
<feature type="compositionally biased region" description="Basic and acidic residues" evidence="14">
    <location>
        <begin position="121"/>
        <end position="130"/>
    </location>
</feature>
<comment type="subcellular location">
    <subcellularLocation>
        <location evidence="1 13">Nucleus</location>
        <location evidence="1 13">Nucleolus</location>
    </subcellularLocation>
</comment>
<comment type="similarity">
    <text evidence="2 13">Belongs to the methyltransferase superfamily. RRP8 family.</text>
</comment>
<dbReference type="FunFam" id="1.10.10.2150:FF:000001">
    <property type="entry name" value="Ribosomal RNA-processing protein 8"/>
    <property type="match status" value="1"/>
</dbReference>
<keyword evidence="4" id="KW-0678">Repressor</keyword>
<feature type="compositionally biased region" description="Basic residues" evidence="14">
    <location>
        <begin position="162"/>
        <end position="172"/>
    </location>
</feature>
<gene>
    <name evidence="15" type="ORF">R5R35_009704</name>
</gene>
<evidence type="ECO:0000256" key="10">
    <source>
        <dbReference type="ARBA" id="ARBA00023015"/>
    </source>
</evidence>
<keyword evidence="16" id="KW-1185">Reference proteome</keyword>
<dbReference type="InterPro" id="IPR007823">
    <property type="entry name" value="RRP8"/>
</dbReference>
<dbReference type="GO" id="GO:0005677">
    <property type="term" value="C:chromatin silencing complex"/>
    <property type="evidence" value="ECO:0007669"/>
    <property type="project" value="TreeGrafter"/>
</dbReference>
<dbReference type="GO" id="GO:0032259">
    <property type="term" value="P:methylation"/>
    <property type="evidence" value="ECO:0007669"/>
    <property type="project" value="UniProtKB-KW"/>
</dbReference>
<keyword evidence="7 13" id="KW-0808">Transferase</keyword>
<dbReference type="GO" id="GO:0042149">
    <property type="term" value="P:cellular response to glucose starvation"/>
    <property type="evidence" value="ECO:0007669"/>
    <property type="project" value="TreeGrafter"/>
</dbReference>
<feature type="compositionally biased region" description="Basic and acidic residues" evidence="14">
    <location>
        <begin position="142"/>
        <end position="161"/>
    </location>
</feature>